<dbReference type="PROSITE" id="PS50096">
    <property type="entry name" value="IQ"/>
    <property type="match status" value="1"/>
</dbReference>
<dbReference type="Gene3D" id="1.20.5.190">
    <property type="match status" value="1"/>
</dbReference>
<dbReference type="InterPro" id="IPR000048">
    <property type="entry name" value="IQ_motif_EF-hand-BS"/>
</dbReference>
<reference evidence="2" key="1">
    <citation type="journal article" date="2020" name="Stud. Mycol.">
        <title>101 Dothideomycetes genomes: a test case for predicting lifestyles and emergence of pathogens.</title>
        <authorList>
            <person name="Haridas S."/>
            <person name="Albert R."/>
            <person name="Binder M."/>
            <person name="Bloem J."/>
            <person name="Labutti K."/>
            <person name="Salamov A."/>
            <person name="Andreopoulos B."/>
            <person name="Baker S."/>
            <person name="Barry K."/>
            <person name="Bills G."/>
            <person name="Bluhm B."/>
            <person name="Cannon C."/>
            <person name="Castanera R."/>
            <person name="Culley D."/>
            <person name="Daum C."/>
            <person name="Ezra D."/>
            <person name="Gonzalez J."/>
            <person name="Henrissat B."/>
            <person name="Kuo A."/>
            <person name="Liang C."/>
            <person name="Lipzen A."/>
            <person name="Lutzoni F."/>
            <person name="Magnuson J."/>
            <person name="Mondo S."/>
            <person name="Nolan M."/>
            <person name="Ohm R."/>
            <person name="Pangilinan J."/>
            <person name="Park H.-J."/>
            <person name="Ramirez L."/>
            <person name="Alfaro M."/>
            <person name="Sun H."/>
            <person name="Tritt A."/>
            <person name="Yoshinaga Y."/>
            <person name="Zwiers L.-H."/>
            <person name="Turgeon B."/>
            <person name="Goodwin S."/>
            <person name="Spatafora J."/>
            <person name="Crous P."/>
            <person name="Grigoriev I."/>
        </authorList>
    </citation>
    <scope>NUCLEOTIDE SEQUENCE</scope>
    <source>
        <strain evidence="2">ATCC 74209</strain>
    </source>
</reference>
<dbReference type="Proteomes" id="UP000799536">
    <property type="component" value="Unassembled WGS sequence"/>
</dbReference>
<gene>
    <name evidence="2" type="ORF">GQ43DRAFT_350841</name>
</gene>
<sequence>RPESRSSIAPPHEHSPEQKEAAQLIQRNYRGYRTRRQLAGMGLDASTRWAEV</sequence>
<proteinExistence type="predicted"/>
<dbReference type="AlphaFoldDB" id="A0A9P4JP26"/>
<name>A0A9P4JP26_9PLEO</name>
<dbReference type="OrthoDB" id="7344096at2759"/>
<organism evidence="2 3">
    <name type="scientific">Delitschia confertaspora ATCC 74209</name>
    <dbReference type="NCBI Taxonomy" id="1513339"/>
    <lineage>
        <taxon>Eukaryota</taxon>
        <taxon>Fungi</taxon>
        <taxon>Dikarya</taxon>
        <taxon>Ascomycota</taxon>
        <taxon>Pezizomycotina</taxon>
        <taxon>Dothideomycetes</taxon>
        <taxon>Pleosporomycetidae</taxon>
        <taxon>Pleosporales</taxon>
        <taxon>Delitschiaceae</taxon>
        <taxon>Delitschia</taxon>
    </lineage>
</organism>
<evidence type="ECO:0000313" key="3">
    <source>
        <dbReference type="Proteomes" id="UP000799536"/>
    </source>
</evidence>
<protein>
    <submittedName>
        <fullName evidence="2">Uncharacterized protein</fullName>
    </submittedName>
</protein>
<keyword evidence="3" id="KW-1185">Reference proteome</keyword>
<comment type="caution">
    <text evidence="2">The sequence shown here is derived from an EMBL/GenBank/DDBJ whole genome shotgun (WGS) entry which is preliminary data.</text>
</comment>
<dbReference type="Pfam" id="PF00612">
    <property type="entry name" value="IQ"/>
    <property type="match status" value="1"/>
</dbReference>
<feature type="non-terminal residue" evidence="2">
    <location>
        <position position="1"/>
    </location>
</feature>
<feature type="region of interest" description="Disordered" evidence="1">
    <location>
        <begin position="1"/>
        <end position="20"/>
    </location>
</feature>
<evidence type="ECO:0000313" key="2">
    <source>
        <dbReference type="EMBL" id="KAF2201779.1"/>
    </source>
</evidence>
<accession>A0A9P4JP26</accession>
<dbReference type="EMBL" id="ML993962">
    <property type="protein sequence ID" value="KAF2201779.1"/>
    <property type="molecule type" value="Genomic_DNA"/>
</dbReference>
<evidence type="ECO:0000256" key="1">
    <source>
        <dbReference type="SAM" id="MobiDB-lite"/>
    </source>
</evidence>
<feature type="compositionally biased region" description="Basic and acidic residues" evidence="1">
    <location>
        <begin position="11"/>
        <end position="20"/>
    </location>
</feature>
<feature type="non-terminal residue" evidence="2">
    <location>
        <position position="52"/>
    </location>
</feature>